<dbReference type="OrthoDB" id="9805406at2"/>
<dbReference type="Gene3D" id="3.40.800.10">
    <property type="entry name" value="Ureohydrolase domain"/>
    <property type="match status" value="1"/>
</dbReference>
<dbReference type="Proteomes" id="UP000183028">
    <property type="component" value="Unassembled WGS sequence"/>
</dbReference>
<reference evidence="2" key="1">
    <citation type="submission" date="2016-10" db="EMBL/GenBank/DDBJ databases">
        <authorList>
            <person name="Varghese N."/>
            <person name="Submissions S."/>
        </authorList>
    </citation>
    <scope>NUCLEOTIDE SEQUENCE [LARGE SCALE GENOMIC DNA]</scope>
    <source>
        <strain evidence="2">DSM 20406</strain>
    </source>
</reference>
<dbReference type="GO" id="GO:0046872">
    <property type="term" value="F:metal ion binding"/>
    <property type="evidence" value="ECO:0007669"/>
    <property type="project" value="InterPro"/>
</dbReference>
<accession>A0A1H6QNV5</accession>
<dbReference type="PIRSF" id="PIRSF036979">
    <property type="entry name" value="Arginase"/>
    <property type="match status" value="1"/>
</dbReference>
<dbReference type="SUPFAM" id="SSF52768">
    <property type="entry name" value="Arginase/deacetylase"/>
    <property type="match status" value="1"/>
</dbReference>
<proteinExistence type="predicted"/>
<name>A0A1H6QNV5_9FIRM</name>
<dbReference type="Pfam" id="PF00491">
    <property type="entry name" value="Arginase"/>
    <property type="match status" value="1"/>
</dbReference>
<dbReference type="AlphaFoldDB" id="A0A1H6QNV5"/>
<protein>
    <submittedName>
        <fullName evidence="1">Arginase family protein</fullName>
    </submittedName>
</protein>
<sequence length="251" mass="29097">MNRNLLVDFTHIYQPTKPIQQDFAHLDMSDMHSVKMYLSDESKKELRKRLARYPISGIHFIDSGDYHYVTEFFVERIHRPFSLILFDHHNDMQPSSLADMTTCGSWALEVLLKNHYLVQLILVGASQRHINEIPVHSSKLITISEEELREGKLARKGKNICHQVPFYISIDKDVLSQHYALTNWSQGHMRMTTLFHILDMIFQKEKVIGVDVAGEMDEDDGGSTYLKAKALNDKTNLALYHYLKHINAKKS</sequence>
<gene>
    <name evidence="1" type="ORF">SAMN04487834_100468</name>
</gene>
<organism evidence="1 2">
    <name type="scientific">Sharpea azabuensis</name>
    <dbReference type="NCBI Taxonomy" id="322505"/>
    <lineage>
        <taxon>Bacteria</taxon>
        <taxon>Bacillati</taxon>
        <taxon>Bacillota</taxon>
        <taxon>Erysipelotrichia</taxon>
        <taxon>Erysipelotrichales</taxon>
        <taxon>Coprobacillaceae</taxon>
        <taxon>Sharpea</taxon>
    </lineage>
</organism>
<evidence type="ECO:0000313" key="2">
    <source>
        <dbReference type="Proteomes" id="UP000183028"/>
    </source>
</evidence>
<keyword evidence="2" id="KW-1185">Reference proteome</keyword>
<dbReference type="InterPro" id="IPR006035">
    <property type="entry name" value="Ureohydrolase"/>
</dbReference>
<evidence type="ECO:0000313" key="1">
    <source>
        <dbReference type="EMBL" id="SEI45279.1"/>
    </source>
</evidence>
<dbReference type="GO" id="GO:0016813">
    <property type="term" value="F:hydrolase activity, acting on carbon-nitrogen (but not peptide) bonds, in linear amidines"/>
    <property type="evidence" value="ECO:0007669"/>
    <property type="project" value="UniProtKB-ARBA"/>
</dbReference>
<dbReference type="InterPro" id="IPR023696">
    <property type="entry name" value="Ureohydrolase_dom_sf"/>
</dbReference>
<dbReference type="RefSeq" id="WP_074731238.1">
    <property type="nucleotide sequence ID" value="NZ_CACVTN010000044.1"/>
</dbReference>
<dbReference type="eggNOG" id="COG0010">
    <property type="taxonomic scope" value="Bacteria"/>
</dbReference>
<dbReference type="EMBL" id="FNYK01000004">
    <property type="protein sequence ID" value="SEI45279.1"/>
    <property type="molecule type" value="Genomic_DNA"/>
</dbReference>
<dbReference type="STRING" id="322505.SAMN04487836_10255"/>